<dbReference type="SUPFAM" id="SSF53448">
    <property type="entry name" value="Nucleotide-diphospho-sugar transferases"/>
    <property type="match status" value="1"/>
</dbReference>
<dbReference type="GO" id="GO:0006487">
    <property type="term" value="P:protein N-linked glycosylation"/>
    <property type="evidence" value="ECO:0007669"/>
    <property type="project" value="TreeGrafter"/>
</dbReference>
<gene>
    <name evidence="2" type="ORF">UFOPK1835_01011</name>
</gene>
<proteinExistence type="predicted"/>
<reference evidence="2" key="1">
    <citation type="submission" date="2020-05" db="EMBL/GenBank/DDBJ databases">
        <authorList>
            <person name="Chiriac C."/>
            <person name="Salcher M."/>
            <person name="Ghai R."/>
            <person name="Kavagutti S V."/>
        </authorList>
    </citation>
    <scope>NUCLEOTIDE SEQUENCE</scope>
</reference>
<feature type="domain" description="Glycosyltransferase 2-like" evidence="1">
    <location>
        <begin position="53"/>
        <end position="216"/>
    </location>
</feature>
<organism evidence="2">
    <name type="scientific">freshwater metagenome</name>
    <dbReference type="NCBI Taxonomy" id="449393"/>
    <lineage>
        <taxon>unclassified sequences</taxon>
        <taxon>metagenomes</taxon>
        <taxon>ecological metagenomes</taxon>
    </lineage>
</organism>
<sequence length="311" mass="34111">MKRLRPDQIGAALLASIVTGYAINRWQRGLSPLRADLGRRLERTESPGLCRLSIVIPAYGEEARIATTVQSLRSAFEAAGFGADVEIIVVDDGSLDRTAEFAKASGADVVVRHEVNRGKGAAIRSGVLASNGRSIVFTDADLSYSPDQMPALVELVEKGWDVVVGSRRHTETTTLVRAKRIREIGGRAINLLTRVVLLGQYRDTQCGLKAFRSDAARLIFSHTMVDGFAFDVEVFHLVERYHLSLMEVPVTVANAETSTVRVVSDALRLVRDLFLVRRWSVEGRYDLTANDLLSPTGLQPAHTPDPDAPLH</sequence>
<name>A0A6J6HMI5_9ZZZZ</name>
<dbReference type="PANTHER" id="PTHR10859">
    <property type="entry name" value="GLYCOSYL TRANSFERASE"/>
    <property type="match status" value="1"/>
</dbReference>
<evidence type="ECO:0000313" key="2">
    <source>
        <dbReference type="EMBL" id="CAB4609858.1"/>
    </source>
</evidence>
<dbReference type="InterPro" id="IPR029044">
    <property type="entry name" value="Nucleotide-diphossugar_trans"/>
</dbReference>
<accession>A0A6J6HMI5</accession>
<dbReference type="Gene3D" id="3.90.550.10">
    <property type="entry name" value="Spore Coat Polysaccharide Biosynthesis Protein SpsA, Chain A"/>
    <property type="match status" value="1"/>
</dbReference>
<dbReference type="Pfam" id="PF00535">
    <property type="entry name" value="Glycos_transf_2"/>
    <property type="match status" value="1"/>
</dbReference>
<protein>
    <submittedName>
        <fullName evidence="2">Unannotated protein</fullName>
    </submittedName>
</protein>
<evidence type="ECO:0000259" key="1">
    <source>
        <dbReference type="Pfam" id="PF00535"/>
    </source>
</evidence>
<dbReference type="InterPro" id="IPR001173">
    <property type="entry name" value="Glyco_trans_2-like"/>
</dbReference>
<dbReference type="EMBL" id="CAEZUP010000037">
    <property type="protein sequence ID" value="CAB4609858.1"/>
    <property type="molecule type" value="Genomic_DNA"/>
</dbReference>
<dbReference type="AlphaFoldDB" id="A0A6J6HMI5"/>
<dbReference type="PANTHER" id="PTHR10859:SF91">
    <property type="entry name" value="DOLICHYL-PHOSPHATE BETA-GLUCOSYLTRANSFERASE"/>
    <property type="match status" value="1"/>
</dbReference>